<dbReference type="PANTHER" id="PTHR35046:SF26">
    <property type="entry name" value="RNA-DIRECTED DNA POLYMERASE"/>
    <property type="match status" value="1"/>
</dbReference>
<dbReference type="InterPro" id="IPR012337">
    <property type="entry name" value="RNaseH-like_sf"/>
</dbReference>
<reference evidence="2 3" key="1">
    <citation type="journal article" date="2015" name="Proc. Natl. Acad. Sci. U.S.A.">
        <title>The resurrection genome of Boea hygrometrica: A blueprint for survival of dehydration.</title>
        <authorList>
            <person name="Xiao L."/>
            <person name="Yang G."/>
            <person name="Zhang L."/>
            <person name="Yang X."/>
            <person name="Zhao S."/>
            <person name="Ji Z."/>
            <person name="Zhou Q."/>
            <person name="Hu M."/>
            <person name="Wang Y."/>
            <person name="Chen M."/>
            <person name="Xu Y."/>
            <person name="Jin H."/>
            <person name="Xiao X."/>
            <person name="Hu G."/>
            <person name="Bao F."/>
            <person name="Hu Y."/>
            <person name="Wan P."/>
            <person name="Li L."/>
            <person name="Deng X."/>
            <person name="Kuang T."/>
            <person name="Xiang C."/>
            <person name="Zhu J.K."/>
            <person name="Oliver M.J."/>
            <person name="He Y."/>
        </authorList>
    </citation>
    <scope>NUCLEOTIDE SEQUENCE [LARGE SCALE GENOMIC DNA]</scope>
    <source>
        <strain evidence="3">cv. XS01</strain>
    </source>
</reference>
<dbReference type="Gene3D" id="3.30.420.10">
    <property type="entry name" value="Ribonuclease H-like superfamily/Ribonuclease H"/>
    <property type="match status" value="1"/>
</dbReference>
<proteinExistence type="predicted"/>
<sequence>MKPAGLLQPLAIPEQIWEDISMDFITGLPKSRGFEVLWVIVDRLSKYSHFVLLKHPYTAQSVAERFIKEIVRLHGVPRSIISDRDPVFMSTFWSEIFRLQGTKLAMSSAYQSETDGQTEVLNRCVETYLHCFASEQPRTWSSWIP</sequence>
<dbReference type="InterPro" id="IPR036397">
    <property type="entry name" value="RNaseH_sf"/>
</dbReference>
<accession>A0A2Z7DE85</accession>
<protein>
    <recommendedName>
        <fullName evidence="1">Integrase catalytic domain-containing protein</fullName>
    </recommendedName>
</protein>
<evidence type="ECO:0000313" key="2">
    <source>
        <dbReference type="EMBL" id="KZV57136.1"/>
    </source>
</evidence>
<dbReference type="OrthoDB" id="909526at2759"/>
<dbReference type="InterPro" id="IPR001584">
    <property type="entry name" value="Integrase_cat-core"/>
</dbReference>
<dbReference type="Proteomes" id="UP000250235">
    <property type="component" value="Unassembled WGS sequence"/>
</dbReference>
<organism evidence="2 3">
    <name type="scientific">Dorcoceras hygrometricum</name>
    <dbReference type="NCBI Taxonomy" id="472368"/>
    <lineage>
        <taxon>Eukaryota</taxon>
        <taxon>Viridiplantae</taxon>
        <taxon>Streptophyta</taxon>
        <taxon>Embryophyta</taxon>
        <taxon>Tracheophyta</taxon>
        <taxon>Spermatophyta</taxon>
        <taxon>Magnoliopsida</taxon>
        <taxon>eudicotyledons</taxon>
        <taxon>Gunneridae</taxon>
        <taxon>Pentapetalae</taxon>
        <taxon>asterids</taxon>
        <taxon>lamiids</taxon>
        <taxon>Lamiales</taxon>
        <taxon>Gesneriaceae</taxon>
        <taxon>Didymocarpoideae</taxon>
        <taxon>Trichosporeae</taxon>
        <taxon>Loxocarpinae</taxon>
        <taxon>Dorcoceras</taxon>
    </lineage>
</organism>
<feature type="domain" description="Integrase catalytic" evidence="1">
    <location>
        <begin position="9"/>
        <end position="145"/>
    </location>
</feature>
<name>A0A2Z7DE85_9LAMI</name>
<dbReference type="AlphaFoldDB" id="A0A2Z7DE85"/>
<keyword evidence="3" id="KW-1185">Reference proteome</keyword>
<dbReference type="SUPFAM" id="SSF53098">
    <property type="entry name" value="Ribonuclease H-like"/>
    <property type="match status" value="1"/>
</dbReference>
<evidence type="ECO:0000259" key="1">
    <source>
        <dbReference type="PROSITE" id="PS50994"/>
    </source>
</evidence>
<evidence type="ECO:0000313" key="3">
    <source>
        <dbReference type="Proteomes" id="UP000250235"/>
    </source>
</evidence>
<dbReference type="EMBL" id="KQ987512">
    <property type="protein sequence ID" value="KZV57136.1"/>
    <property type="molecule type" value="Genomic_DNA"/>
</dbReference>
<dbReference type="PANTHER" id="PTHR35046">
    <property type="entry name" value="ZINC KNUCKLE (CCHC-TYPE) FAMILY PROTEIN"/>
    <property type="match status" value="1"/>
</dbReference>
<dbReference type="GO" id="GO:0015074">
    <property type="term" value="P:DNA integration"/>
    <property type="evidence" value="ECO:0007669"/>
    <property type="project" value="InterPro"/>
</dbReference>
<gene>
    <name evidence="2" type="ORF">F511_43874</name>
</gene>
<dbReference type="GO" id="GO:0003676">
    <property type="term" value="F:nucleic acid binding"/>
    <property type="evidence" value="ECO:0007669"/>
    <property type="project" value="InterPro"/>
</dbReference>
<dbReference type="PROSITE" id="PS50994">
    <property type="entry name" value="INTEGRASE"/>
    <property type="match status" value="1"/>
</dbReference>